<dbReference type="OMA" id="WEPKVII"/>
<accession>A0A061DNJ1</accession>
<sequence>MEVRITILGEGQSIQTSPFFVGNNYPYWKKRMEIFIQSMDLDDEKGESINEMFERFTNILRGLKALEKDFPNTQLVKKILYSLPKSWRPKVTNMKDDRNLNDFKLDEHIGSFLTYEITLRHENEREELKK</sequence>
<dbReference type="AlphaFoldDB" id="A0A061DNJ1"/>
<evidence type="ECO:0008006" key="3">
    <source>
        <dbReference type="Google" id="ProtNLM"/>
    </source>
</evidence>
<dbReference type="EMBL" id="CM001879">
    <property type="protein sequence ID" value="EOX94245.1"/>
    <property type="molecule type" value="Genomic_DNA"/>
</dbReference>
<dbReference type="Proteomes" id="UP000026915">
    <property type="component" value="Chromosome 1"/>
</dbReference>
<keyword evidence="2" id="KW-1185">Reference proteome</keyword>
<dbReference type="InParanoid" id="A0A061DNJ1"/>
<evidence type="ECO:0000313" key="1">
    <source>
        <dbReference type="EMBL" id="EOX94245.1"/>
    </source>
</evidence>
<dbReference type="HOGENOM" id="CLU_1941881_0_0_1"/>
<dbReference type="Pfam" id="PF14223">
    <property type="entry name" value="Retrotran_gag_2"/>
    <property type="match status" value="1"/>
</dbReference>
<proteinExistence type="predicted"/>
<dbReference type="Gramene" id="EOX94245">
    <property type="protein sequence ID" value="EOX94245"/>
    <property type="gene ID" value="TCM_003782"/>
</dbReference>
<gene>
    <name evidence="1" type="ORF">TCM_003782</name>
</gene>
<reference evidence="1 2" key="1">
    <citation type="journal article" date="2013" name="Genome Biol.">
        <title>The genome sequence of the most widely cultivated cacao type and its use to identify candidate genes regulating pod color.</title>
        <authorList>
            <person name="Motamayor J.C."/>
            <person name="Mockaitis K."/>
            <person name="Schmutz J."/>
            <person name="Haiminen N."/>
            <person name="Iii D.L."/>
            <person name="Cornejo O."/>
            <person name="Findley S.D."/>
            <person name="Zheng P."/>
            <person name="Utro F."/>
            <person name="Royaert S."/>
            <person name="Saski C."/>
            <person name="Jenkins J."/>
            <person name="Podicheti R."/>
            <person name="Zhao M."/>
            <person name="Scheffler B.E."/>
            <person name="Stack J.C."/>
            <person name="Feltus F.A."/>
            <person name="Mustiga G.M."/>
            <person name="Amores F."/>
            <person name="Phillips W."/>
            <person name="Marelli J.P."/>
            <person name="May G.D."/>
            <person name="Shapiro H."/>
            <person name="Ma J."/>
            <person name="Bustamante C.D."/>
            <person name="Schnell R.J."/>
            <person name="Main D."/>
            <person name="Gilbert D."/>
            <person name="Parida L."/>
            <person name="Kuhn D.N."/>
        </authorList>
    </citation>
    <scope>NUCLEOTIDE SEQUENCE [LARGE SCALE GENOMIC DNA]</scope>
    <source>
        <strain evidence="2">cv. Matina 1-6</strain>
    </source>
</reference>
<dbReference type="STRING" id="3641.A0A061DNJ1"/>
<protein>
    <recommendedName>
        <fullName evidence="3">DUF4219 domain-containing protein</fullName>
    </recommendedName>
</protein>
<evidence type="ECO:0000313" key="2">
    <source>
        <dbReference type="Proteomes" id="UP000026915"/>
    </source>
</evidence>
<name>A0A061DNJ1_THECC</name>
<organism evidence="1 2">
    <name type="scientific">Theobroma cacao</name>
    <name type="common">Cacao</name>
    <name type="synonym">Cocoa</name>
    <dbReference type="NCBI Taxonomy" id="3641"/>
    <lineage>
        <taxon>Eukaryota</taxon>
        <taxon>Viridiplantae</taxon>
        <taxon>Streptophyta</taxon>
        <taxon>Embryophyta</taxon>
        <taxon>Tracheophyta</taxon>
        <taxon>Spermatophyta</taxon>
        <taxon>Magnoliopsida</taxon>
        <taxon>eudicotyledons</taxon>
        <taxon>Gunneridae</taxon>
        <taxon>Pentapetalae</taxon>
        <taxon>rosids</taxon>
        <taxon>malvids</taxon>
        <taxon>Malvales</taxon>
        <taxon>Malvaceae</taxon>
        <taxon>Byttnerioideae</taxon>
        <taxon>Theobroma</taxon>
    </lineage>
</organism>